<dbReference type="SUPFAM" id="SSF81923">
    <property type="entry name" value="Double Clp-N motif"/>
    <property type="match status" value="1"/>
</dbReference>
<keyword evidence="2" id="KW-0547">Nucleotide-binding</keyword>
<dbReference type="GO" id="GO:0005737">
    <property type="term" value="C:cytoplasm"/>
    <property type="evidence" value="ECO:0007669"/>
    <property type="project" value="TreeGrafter"/>
</dbReference>
<dbReference type="GeneID" id="36960276"/>
<dbReference type="Gene3D" id="1.10.8.60">
    <property type="match status" value="2"/>
</dbReference>
<keyword evidence="4" id="KW-0143">Chaperone</keyword>
<dbReference type="EMBL" id="MG755807">
    <property type="protein sequence ID" value="AWT40347.1"/>
    <property type="molecule type" value="Genomic_DNA"/>
</dbReference>
<dbReference type="Pfam" id="PF07724">
    <property type="entry name" value="AAA_2"/>
    <property type="match status" value="1"/>
</dbReference>
<evidence type="ECO:0000256" key="7">
    <source>
        <dbReference type="SAM" id="MobiDB-lite"/>
    </source>
</evidence>
<feature type="compositionally biased region" description="Basic and acidic residues" evidence="7">
    <location>
        <begin position="1631"/>
        <end position="1643"/>
    </location>
</feature>
<dbReference type="FunFam" id="3.40.50.300:FF:000025">
    <property type="entry name" value="ATP-dependent Clp protease subunit"/>
    <property type="match status" value="1"/>
</dbReference>
<dbReference type="InterPro" id="IPR041546">
    <property type="entry name" value="ClpA/ClpB_AAA_lid"/>
</dbReference>
<dbReference type="InterPro" id="IPR003959">
    <property type="entry name" value="ATPase_AAA_core"/>
</dbReference>
<geneLocation type="chloroplast" evidence="9"/>
<keyword evidence="6" id="KW-0175">Coiled coil</keyword>
<dbReference type="InterPro" id="IPR004176">
    <property type="entry name" value="Clp_R_N"/>
</dbReference>
<dbReference type="GO" id="GO:0008233">
    <property type="term" value="F:peptidase activity"/>
    <property type="evidence" value="ECO:0007669"/>
    <property type="project" value="UniProtKB-KW"/>
</dbReference>
<evidence type="ECO:0000256" key="6">
    <source>
        <dbReference type="SAM" id="Coils"/>
    </source>
</evidence>
<protein>
    <submittedName>
        <fullName evidence="9">Clp protease ATP binding subunit</fullName>
    </submittedName>
</protein>
<dbReference type="Pfam" id="PF02861">
    <property type="entry name" value="Clp_N"/>
    <property type="match status" value="1"/>
</dbReference>
<dbReference type="SUPFAM" id="SSF52540">
    <property type="entry name" value="P-loop containing nucleoside triphosphate hydrolases"/>
    <property type="match status" value="2"/>
</dbReference>
<evidence type="ECO:0000259" key="8">
    <source>
        <dbReference type="PROSITE" id="PS51903"/>
    </source>
</evidence>
<reference evidence="9" key="1">
    <citation type="journal article" date="2018" name="Adv. Bot. Res.">
        <title>Evolution of the Plastid Genomes in Diatoms.</title>
        <authorList>
            <person name="Yu M."/>
            <person name="Ashworth M.P."/>
            <person name="Hajrah N.H."/>
            <person name="Khiyami M.A."/>
            <person name="Sabir M.J."/>
            <person name="Alhebshi A.M."/>
            <person name="Al-Malki A.L."/>
            <person name="Sabir J.S.M."/>
            <person name="Theriot E.C."/>
            <person name="Jansen R.K."/>
        </authorList>
    </citation>
    <scope>NUCLEOTIDE SEQUENCE</scope>
</reference>
<dbReference type="GO" id="GO:0005524">
    <property type="term" value="F:ATP binding"/>
    <property type="evidence" value="ECO:0007669"/>
    <property type="project" value="UniProtKB-KW"/>
</dbReference>
<dbReference type="RefSeq" id="YP_009497634.1">
    <property type="nucleotide sequence ID" value="NC_038008.1"/>
</dbReference>
<dbReference type="InterPro" id="IPR019489">
    <property type="entry name" value="Clp_ATPase_C"/>
</dbReference>
<dbReference type="GO" id="GO:0006508">
    <property type="term" value="P:proteolysis"/>
    <property type="evidence" value="ECO:0007669"/>
    <property type="project" value="UniProtKB-KW"/>
</dbReference>
<dbReference type="InterPro" id="IPR027417">
    <property type="entry name" value="P-loop_NTPase"/>
</dbReference>
<dbReference type="PANTHER" id="PTHR11638:SF18">
    <property type="entry name" value="HEAT SHOCK PROTEIN 104"/>
    <property type="match status" value="1"/>
</dbReference>
<dbReference type="GO" id="GO:0034605">
    <property type="term" value="P:cellular response to heat"/>
    <property type="evidence" value="ECO:0007669"/>
    <property type="project" value="TreeGrafter"/>
</dbReference>
<dbReference type="SMART" id="SM00382">
    <property type="entry name" value="AAA"/>
    <property type="match status" value="2"/>
</dbReference>
<dbReference type="PANTHER" id="PTHR11638">
    <property type="entry name" value="ATP-DEPENDENT CLP PROTEASE"/>
    <property type="match status" value="1"/>
</dbReference>
<evidence type="ECO:0000313" key="9">
    <source>
        <dbReference type="EMBL" id="AWT40347.1"/>
    </source>
</evidence>
<accession>A0A2U9NT86</accession>
<evidence type="ECO:0000256" key="4">
    <source>
        <dbReference type="ARBA" id="ARBA00023186"/>
    </source>
</evidence>
<evidence type="ECO:0000256" key="1">
    <source>
        <dbReference type="ARBA" id="ARBA00022737"/>
    </source>
</evidence>
<sequence length="1652" mass="194249">MFNKFSEFAIEVMYGSQEAAKFFESDWIASEHILLSLVRQPFGVVTKLLKEQNITESKVMEYMAKRVGEDNEFENYDEYIEARANATAVEILDKKVLFTPRAKRILDVARYEAELMGHHFISKEHLLLAIINQTDATSFSILTALKADFYKLRMSLYTYIENPKLRFTEYDPSKFDEFNKSKTYRREEFYNPTYEMEEFYKDPDRYTEPRFGLPNLFFFGINLTLEVMKGKVDPVIGREEEIGEVIYALACRKKNNPLLIGEPGVGKSSIIHGLIWNITRSLVPEFLLFMQIYLIDFGTLLAGTKYRGEFEERIKGIIEESFEDPHITLLLDDLHLLMGAPDDETGIDAGTVIKPALSHGELQCIAITITEEFERCLEPDTGLIRRFRCIEVEEPTPEETLEVLSGIKQKYEEYHDVHYPRMTLQTIVNLSDAFIKDLYLPDKAVMIMDELGARTRLNFDQIPSHVRDVKSKIKEISDERKAAAESAKYIEAHQLQKQEAELKLYLKIVERPDPVPTVSEDKEAIKKLKKKDIERLENKKYCFDVFGDYDVVGQFDEEGRFRSNPHPKGDENKFRYCYDQYGNMNSSGIYDKYGNIDPSLDTRKEEDKMDWFHNYDQYYEVIEKKEKKKKERENKYEMNPELDVERKYEDEERERKYEEMMTDFYRHGYGDEGYASQYNENNNEEIIGESQSIFDEWEKYAKRIEEGEHEETEEEKEENKLARGIIKYDRFVHTVEDNMSRNDFVFPGQSHVGKLINRTIRIAREIEDRKNKKIQLEEEDQDNKKKKKGQKRRKLNIATLLIRGLTSTLRFIFGLNTKKKKKSDAEWIKDIHEKREKLIDEEMKERRKKDEKIEKELEKKRKKAIKRYEKQKAKQKRLEKRGRPIVTMTRGNRLALEYEKEGSISRLIRRLNTSFGMNKLKADLRRKEKKLQQRRYRKNQEMIKTQRKEKKERIKSFKKEPSKLDTIKSIPQIFPEDVHVVVAKWAKLPVSAFANHEEANLDQMESTLRKRLIGQDEAIIAVSQAIKRSRSGMRDRKRPIASFIFAGPTGVGKTELTKAITEFLFGTENKIIRIDMSEFSEKHTIAKLIGSPPGYVGYVEGGQLTDSVRKDPYSVVLLDEIEKAHPDLFNLMLQVLDDGHLTDSKGLQVDFTNTLIVLTTNLGSRTIQSLSNVKHLPGIGEQLRLTTKASRSVYWPRPDKDDLSQAQALEMKQAVQKELREFFRPEFLNRLDGQIIFQHLTRRDLWDIAIIMLDKIETRLSKDGVVFMYELAALALLAEEGYDPVYGARPLRRAVTKFVEDRISEMYAKYGVKGNAVFTLKRKTLKHRKEELKFKHIAFDRQLEELKQIDIFYRHKSGRRTKKMYQYYRLIDEEVGKRTSFLGSYNLTEEGYPSISQMIESTFKENKNQTIAEDAILWYDSELDDRTFINDLYILLNIEGTYEKLKKDKEDPMTDGSQYPYTIAMHPNAPVSRPFNLPDKFHNNLGGIQKEIAGLAALKEKTRRKFLDVAEPGDFTDKELKYLHDIWDRSFCERSRALRHRLVLNGMYLGEYNPSYVIEKMQRGEVNLKTFEGIEKKSKKEIPTRRRKLEKRKYQRENRFNRRKRTIIHESDKRIAKEKMEVLKNKMALKMQKDEEEKIDKNNKQTKSNNSK</sequence>
<feature type="region of interest" description="Disordered" evidence="7">
    <location>
        <begin position="1628"/>
        <end position="1652"/>
    </location>
</feature>
<dbReference type="Gene3D" id="4.10.860.10">
    <property type="entry name" value="UVR domain"/>
    <property type="match status" value="1"/>
</dbReference>
<dbReference type="PROSITE" id="PS00871">
    <property type="entry name" value="CLPAB_2"/>
    <property type="match status" value="1"/>
</dbReference>
<evidence type="ECO:0000256" key="2">
    <source>
        <dbReference type="ARBA" id="ARBA00022741"/>
    </source>
</evidence>
<name>A0A2U9NT86_9STRA</name>
<dbReference type="InterPro" id="IPR003593">
    <property type="entry name" value="AAA+_ATPase"/>
</dbReference>
<dbReference type="PRINTS" id="PR00300">
    <property type="entry name" value="CLPPROTEASEA"/>
</dbReference>
<dbReference type="InterPro" id="IPR050130">
    <property type="entry name" value="ClpA_ClpB"/>
</dbReference>
<dbReference type="SMART" id="SM01086">
    <property type="entry name" value="ClpB_D2-small"/>
    <property type="match status" value="1"/>
</dbReference>
<keyword evidence="9" id="KW-0150">Chloroplast</keyword>
<gene>
    <name evidence="9" type="primary">clpC</name>
</gene>
<dbReference type="Gene3D" id="3.40.50.300">
    <property type="entry name" value="P-loop containing nucleotide triphosphate hydrolases"/>
    <property type="match status" value="2"/>
</dbReference>
<dbReference type="InterPro" id="IPR028299">
    <property type="entry name" value="ClpA/B_CS2"/>
</dbReference>
<dbReference type="Pfam" id="PF10431">
    <property type="entry name" value="ClpB_D2-small"/>
    <property type="match status" value="1"/>
</dbReference>
<keyword evidence="9" id="KW-0645">Protease</keyword>
<dbReference type="CDD" id="cd00009">
    <property type="entry name" value="AAA"/>
    <property type="match status" value="1"/>
</dbReference>
<dbReference type="InterPro" id="IPR001270">
    <property type="entry name" value="ClpA/B"/>
</dbReference>
<dbReference type="GO" id="GO:0016887">
    <property type="term" value="F:ATP hydrolysis activity"/>
    <property type="evidence" value="ECO:0007669"/>
    <property type="project" value="InterPro"/>
</dbReference>
<feature type="domain" description="Clp R" evidence="8">
    <location>
        <begin position="2"/>
        <end position="168"/>
    </location>
</feature>
<dbReference type="CDD" id="cd19499">
    <property type="entry name" value="RecA-like_ClpB_Hsp104-like"/>
    <property type="match status" value="1"/>
</dbReference>
<proteinExistence type="predicted"/>
<evidence type="ECO:0000256" key="5">
    <source>
        <dbReference type="PROSITE-ProRule" id="PRU01251"/>
    </source>
</evidence>
<feature type="coiled-coil region" evidence="6">
    <location>
        <begin position="839"/>
        <end position="881"/>
    </location>
</feature>
<keyword evidence="1 5" id="KW-0677">Repeat</keyword>
<dbReference type="Pfam" id="PF00004">
    <property type="entry name" value="AAA"/>
    <property type="match status" value="1"/>
</dbReference>
<keyword evidence="3" id="KW-0067">ATP-binding</keyword>
<organism evidence="9">
    <name type="scientific">Astrosyne radiata</name>
    <dbReference type="NCBI Taxonomy" id="1158023"/>
    <lineage>
        <taxon>Eukaryota</taxon>
        <taxon>Sar</taxon>
        <taxon>Stramenopiles</taxon>
        <taxon>Ochrophyta</taxon>
        <taxon>Bacillariophyta</taxon>
        <taxon>Fragilariophyceae</taxon>
        <taxon>Fragilariophycidae</taxon>
        <taxon>Cyclophorales</taxon>
        <taxon>Cyclophoraceae</taxon>
        <taxon>Astrosyne</taxon>
    </lineage>
</organism>
<dbReference type="Pfam" id="PF17871">
    <property type="entry name" value="AAA_lid_9"/>
    <property type="match status" value="1"/>
</dbReference>
<evidence type="ECO:0000256" key="3">
    <source>
        <dbReference type="ARBA" id="ARBA00022840"/>
    </source>
</evidence>
<dbReference type="Gene3D" id="1.10.1780.10">
    <property type="entry name" value="Clp, N-terminal domain"/>
    <property type="match status" value="1"/>
</dbReference>
<keyword evidence="9" id="KW-0378">Hydrolase</keyword>
<dbReference type="InterPro" id="IPR036628">
    <property type="entry name" value="Clp_N_dom_sf"/>
</dbReference>
<dbReference type="PROSITE" id="PS51903">
    <property type="entry name" value="CLP_R"/>
    <property type="match status" value="1"/>
</dbReference>
<keyword evidence="9" id="KW-0934">Plastid</keyword>